<feature type="compositionally biased region" description="Basic and acidic residues" evidence="1">
    <location>
        <begin position="341"/>
        <end position="351"/>
    </location>
</feature>
<gene>
    <name evidence="3" type="ORF">MDA_GLEAN10017039</name>
</gene>
<keyword evidence="2" id="KW-1133">Transmembrane helix</keyword>
<accession>L5LH07</accession>
<evidence type="ECO:0000313" key="4">
    <source>
        <dbReference type="Proteomes" id="UP000010556"/>
    </source>
</evidence>
<feature type="transmembrane region" description="Helical" evidence="2">
    <location>
        <begin position="34"/>
        <end position="55"/>
    </location>
</feature>
<evidence type="ECO:0000256" key="2">
    <source>
        <dbReference type="SAM" id="Phobius"/>
    </source>
</evidence>
<reference evidence="4" key="1">
    <citation type="journal article" date="2013" name="Science">
        <title>Comparative analysis of bat genomes provides insight into the evolution of flight and immunity.</title>
        <authorList>
            <person name="Zhang G."/>
            <person name="Cowled C."/>
            <person name="Shi Z."/>
            <person name="Huang Z."/>
            <person name="Bishop-Lilly K.A."/>
            <person name="Fang X."/>
            <person name="Wynne J.W."/>
            <person name="Xiong Z."/>
            <person name="Baker M.L."/>
            <person name="Zhao W."/>
            <person name="Tachedjian M."/>
            <person name="Zhu Y."/>
            <person name="Zhou P."/>
            <person name="Jiang X."/>
            <person name="Ng J."/>
            <person name="Yang L."/>
            <person name="Wu L."/>
            <person name="Xiao J."/>
            <person name="Feng Y."/>
            <person name="Chen Y."/>
            <person name="Sun X."/>
            <person name="Zhang Y."/>
            <person name="Marsh G.A."/>
            <person name="Crameri G."/>
            <person name="Broder C.C."/>
            <person name="Frey K.G."/>
            <person name="Wang L.F."/>
            <person name="Wang J."/>
        </authorList>
    </citation>
    <scope>NUCLEOTIDE SEQUENCE [LARGE SCALE GENOMIC DNA]</scope>
</reference>
<sequence length="397" mass="42645">MIVIIGCILPIFVVALSPRPLVIGLFCLCDCLVLGLILAGFATVASGVIDLLVCLKEFHVTVHLPGPVLHQLHHLTHNLDLLVAQLLAADQGSLNAVQRSPLLVAVRLPLKLLNCAAFIVSANPMCYDYYHDGLGFTAHSTALASEVPGGVGFILSAGAKKVLIDSASDHEFCKGRQTQIPRFFNHCTTRAIPGTDSSWVTHVSPVPRGRWPVPRIPGAGVGGICFVLSGARNTADKPCLRHRGAAIAPRPEVAWLGSWSGRGHHQANGAASSGRRTPPREPPPMGGHRAAGGGQTGSKSRSRIGEHGPPRSADSQSKAGSRATRRHSNQFNLLPPPSPSTKEKKEGRGNTDRCQSQRKARPHPAQRPMAQERTDKDIPWGRHSQSKECRSWTFPIC</sequence>
<feature type="compositionally biased region" description="Basic and acidic residues" evidence="1">
    <location>
        <begin position="370"/>
        <end position="390"/>
    </location>
</feature>
<organism evidence="3 4">
    <name type="scientific">Myotis davidii</name>
    <name type="common">David's myotis</name>
    <dbReference type="NCBI Taxonomy" id="225400"/>
    <lineage>
        <taxon>Eukaryota</taxon>
        <taxon>Metazoa</taxon>
        <taxon>Chordata</taxon>
        <taxon>Craniata</taxon>
        <taxon>Vertebrata</taxon>
        <taxon>Euteleostomi</taxon>
        <taxon>Mammalia</taxon>
        <taxon>Eutheria</taxon>
        <taxon>Laurasiatheria</taxon>
        <taxon>Chiroptera</taxon>
        <taxon>Yangochiroptera</taxon>
        <taxon>Vespertilionidae</taxon>
        <taxon>Myotis</taxon>
    </lineage>
</organism>
<feature type="region of interest" description="Disordered" evidence="1">
    <location>
        <begin position="257"/>
        <end position="397"/>
    </location>
</feature>
<dbReference type="Proteomes" id="UP000010556">
    <property type="component" value="Unassembled WGS sequence"/>
</dbReference>
<keyword evidence="4" id="KW-1185">Reference proteome</keyword>
<evidence type="ECO:0000313" key="3">
    <source>
        <dbReference type="EMBL" id="ELK24933.1"/>
    </source>
</evidence>
<protein>
    <submittedName>
        <fullName evidence="3">Uncharacterized protein</fullName>
    </submittedName>
</protein>
<evidence type="ECO:0000256" key="1">
    <source>
        <dbReference type="SAM" id="MobiDB-lite"/>
    </source>
</evidence>
<dbReference type="EMBL" id="KB112372">
    <property type="protein sequence ID" value="ELK24933.1"/>
    <property type="molecule type" value="Genomic_DNA"/>
</dbReference>
<name>L5LH07_MYODS</name>
<dbReference type="AlphaFoldDB" id="L5LH07"/>
<proteinExistence type="predicted"/>
<keyword evidence="2" id="KW-0812">Transmembrane</keyword>
<keyword evidence="2" id="KW-0472">Membrane</keyword>